<dbReference type="VEuPathDB" id="FungiDB:PC110_g1565"/>
<accession>A0A329T1G0</accession>
<evidence type="ECO:0000313" key="2">
    <source>
        <dbReference type="EMBL" id="KAG2955585.1"/>
    </source>
</evidence>
<dbReference type="OrthoDB" id="128971at2759"/>
<dbReference type="EMBL" id="RCMV01000077">
    <property type="protein sequence ID" value="KAG3225693.1"/>
    <property type="molecule type" value="Genomic_DNA"/>
</dbReference>
<dbReference type="Proteomes" id="UP000735874">
    <property type="component" value="Unassembled WGS sequence"/>
</dbReference>
<evidence type="ECO:0000313" key="4">
    <source>
        <dbReference type="EMBL" id="RAW42268.1"/>
    </source>
</evidence>
<proteinExistence type="predicted"/>
<reference evidence="4 5" key="1">
    <citation type="submission" date="2018-01" db="EMBL/GenBank/DDBJ databases">
        <title>Draft genome of the strawberry crown rot pathogen Phytophthora cactorum.</title>
        <authorList>
            <person name="Armitage A.D."/>
            <person name="Lysoe E."/>
            <person name="Nellist C.F."/>
            <person name="Harrison R.J."/>
            <person name="Brurberg M.B."/>
        </authorList>
    </citation>
    <scope>NUCLEOTIDE SEQUENCE [LARGE SCALE GENOMIC DNA]</scope>
    <source>
        <strain evidence="4 5">10300</strain>
    </source>
</reference>
<dbReference type="EMBL" id="RCMK01000003">
    <property type="protein sequence ID" value="KAG2955585.1"/>
    <property type="molecule type" value="Genomic_DNA"/>
</dbReference>
<dbReference type="Proteomes" id="UP000760860">
    <property type="component" value="Unassembled WGS sequence"/>
</dbReference>
<protein>
    <submittedName>
        <fullName evidence="4">Uncharacterized protein</fullName>
    </submittedName>
</protein>
<evidence type="ECO:0000313" key="5">
    <source>
        <dbReference type="Proteomes" id="UP000251314"/>
    </source>
</evidence>
<keyword evidence="5" id="KW-1185">Reference proteome</keyword>
<dbReference type="EMBL" id="RCMG01000015">
    <property type="protein sequence ID" value="KAG2868165.1"/>
    <property type="molecule type" value="Genomic_DNA"/>
</dbReference>
<sequence>MQTLLNQALPNSFLSTLADNVSKMEPCDVWRQLEQAYGLGDAAGLIEITKSWSKITTSNWKDLGSLFAHLNTLRNDINRKTKALIGQEMVSES</sequence>
<evidence type="ECO:0000313" key="1">
    <source>
        <dbReference type="EMBL" id="KAG2868165.1"/>
    </source>
</evidence>
<dbReference type="AlphaFoldDB" id="A0A329T1G0"/>
<organism evidence="4 5">
    <name type="scientific">Phytophthora cactorum</name>
    <dbReference type="NCBI Taxonomy" id="29920"/>
    <lineage>
        <taxon>Eukaryota</taxon>
        <taxon>Sar</taxon>
        <taxon>Stramenopiles</taxon>
        <taxon>Oomycota</taxon>
        <taxon>Peronosporomycetes</taxon>
        <taxon>Peronosporales</taxon>
        <taxon>Peronosporaceae</taxon>
        <taxon>Phytophthora</taxon>
    </lineage>
</organism>
<name>A0A329T1G0_9STRA</name>
<evidence type="ECO:0000313" key="3">
    <source>
        <dbReference type="EMBL" id="KAG3225693.1"/>
    </source>
</evidence>
<comment type="caution">
    <text evidence="4">The sequence shown here is derived from an EMBL/GenBank/DDBJ whole genome shotgun (WGS) entry which is preliminary data.</text>
</comment>
<reference evidence="1" key="2">
    <citation type="submission" date="2018-10" db="EMBL/GenBank/DDBJ databases">
        <title>Effector identification in a new, highly contiguous assembly of the strawberry crown rot pathogen Phytophthora cactorum.</title>
        <authorList>
            <person name="Armitage A.D."/>
            <person name="Nellist C.F."/>
            <person name="Bates H."/>
            <person name="Vickerstaff R.J."/>
            <person name="Harrison R.J."/>
        </authorList>
    </citation>
    <scope>NUCLEOTIDE SEQUENCE</scope>
    <source>
        <strain evidence="1">15-7</strain>
        <strain evidence="2">4040</strain>
        <strain evidence="3">P421</strain>
    </source>
</reference>
<dbReference type="Proteomes" id="UP000251314">
    <property type="component" value="Unassembled WGS sequence"/>
</dbReference>
<dbReference type="Proteomes" id="UP000736787">
    <property type="component" value="Unassembled WGS sequence"/>
</dbReference>
<dbReference type="EMBL" id="MJFZ01000018">
    <property type="protein sequence ID" value="RAW42268.1"/>
    <property type="molecule type" value="Genomic_DNA"/>
</dbReference>
<gene>
    <name evidence="4" type="ORF">PC110_g1565</name>
    <name evidence="1" type="ORF">PC113_g1350</name>
    <name evidence="2" type="ORF">PC117_g255</name>
    <name evidence="3" type="ORF">PC129_g3727</name>
</gene>